<protein>
    <submittedName>
        <fullName evidence="3">Uncharacterized protein</fullName>
    </submittedName>
</protein>
<feature type="compositionally biased region" description="Low complexity" evidence="2">
    <location>
        <begin position="475"/>
        <end position="486"/>
    </location>
</feature>
<evidence type="ECO:0000313" key="3">
    <source>
        <dbReference type="EMBL" id="CAB9516464.1"/>
    </source>
</evidence>
<evidence type="ECO:0000313" key="4">
    <source>
        <dbReference type="Proteomes" id="UP001153069"/>
    </source>
</evidence>
<keyword evidence="4" id="KW-1185">Reference proteome</keyword>
<name>A0A9N8EC26_9STRA</name>
<evidence type="ECO:0000256" key="2">
    <source>
        <dbReference type="SAM" id="MobiDB-lite"/>
    </source>
</evidence>
<gene>
    <name evidence="3" type="ORF">SEMRO_784_G202070.1</name>
</gene>
<feature type="compositionally biased region" description="Basic and acidic residues" evidence="2">
    <location>
        <begin position="535"/>
        <end position="546"/>
    </location>
</feature>
<accession>A0A9N8EC26</accession>
<keyword evidence="1" id="KW-0175">Coiled coil</keyword>
<comment type="caution">
    <text evidence="3">The sequence shown here is derived from an EMBL/GenBank/DDBJ whole genome shotgun (WGS) entry which is preliminary data.</text>
</comment>
<feature type="coiled-coil region" evidence="1">
    <location>
        <begin position="219"/>
        <end position="247"/>
    </location>
</feature>
<dbReference type="AlphaFoldDB" id="A0A9N8EC26"/>
<dbReference type="EMBL" id="CAICTM010000783">
    <property type="protein sequence ID" value="CAB9516464.1"/>
    <property type="molecule type" value="Genomic_DNA"/>
</dbReference>
<proteinExistence type="predicted"/>
<sequence>MSGSHKQAARRSAVDEDEEPQTFGGSDGIPLFQLPPTDPSDADLLKELPKKRTLDCSLQEKKDRLVIPIVNEREDILKVVKQKFPGPNPTTTSAIYDAVFAAIPESFPKASNGTKMAKAVLEMYSALNACIEALDDTGVRVPRVLSRHFEELKLAIASATANFQADALSKFSSVFVTLTTQQKERCYKQNGFLPTDESHRICLGCKHGYVDEPDSNKIVAEKNKENRRAFEEKKKAALEEAKRNKTQPKRMTAPKVEHHYRQCHCSQIRCLSPDSDVGSSCPIRCINPETNQKYGKDSSGVCACPICKCTCSIAVVYNASQTLRTVGMLQENDIGRQEEIEAEKGRSHLSFLLDEACTTSMRATANSGIPEEQRQNMATTAAAKSLARNFHPSHHRAFIKNMREKIGKPTTTASLPAPLLIGGKFTSVADTRAISAAGISTNLGSKESQEEEEPEEDPDFLQAIQNSLQGERSVARSQQSVARSQQMTPPTSNLVVLLDSSTPRPPPAANSAEKFKTRVKRRAFQRSQETAEVFDSEKGGSPELHAKSPYSLKVFQALSGSGNATVTEYTEMYHDMKPEADSQEVYENVSNMMRTMDGKKKKKYN</sequence>
<dbReference type="Proteomes" id="UP001153069">
    <property type="component" value="Unassembled WGS sequence"/>
</dbReference>
<reference evidence="3" key="1">
    <citation type="submission" date="2020-06" db="EMBL/GenBank/DDBJ databases">
        <authorList>
            <consortium name="Plant Systems Biology data submission"/>
        </authorList>
    </citation>
    <scope>NUCLEOTIDE SEQUENCE</scope>
    <source>
        <strain evidence="3">D6</strain>
    </source>
</reference>
<feature type="region of interest" description="Disordered" evidence="2">
    <location>
        <begin position="527"/>
        <end position="546"/>
    </location>
</feature>
<feature type="region of interest" description="Disordered" evidence="2">
    <location>
        <begin position="1"/>
        <end position="41"/>
    </location>
</feature>
<feature type="region of interest" description="Disordered" evidence="2">
    <location>
        <begin position="469"/>
        <end position="491"/>
    </location>
</feature>
<organism evidence="3 4">
    <name type="scientific">Seminavis robusta</name>
    <dbReference type="NCBI Taxonomy" id="568900"/>
    <lineage>
        <taxon>Eukaryota</taxon>
        <taxon>Sar</taxon>
        <taxon>Stramenopiles</taxon>
        <taxon>Ochrophyta</taxon>
        <taxon>Bacillariophyta</taxon>
        <taxon>Bacillariophyceae</taxon>
        <taxon>Bacillariophycidae</taxon>
        <taxon>Naviculales</taxon>
        <taxon>Naviculaceae</taxon>
        <taxon>Seminavis</taxon>
    </lineage>
</organism>
<evidence type="ECO:0000256" key="1">
    <source>
        <dbReference type="SAM" id="Coils"/>
    </source>
</evidence>